<reference evidence="2 3" key="2">
    <citation type="journal article" date="2019" name="Appl. Environ. Microbiol.">
        <title>Population genetics and characterization of Campylobacter jejuni isolates in western jackdaws and game birds in Finland.</title>
        <authorList>
            <person name="Kovanen S."/>
            <person name="Rossi M."/>
            <person name="Pohja-Mykra M."/>
            <person name="Nieminen T."/>
            <person name="Raunio-Saarnisto M."/>
            <person name="Sauvala M."/>
            <person name="Fredriksson-Ahomaa M."/>
            <person name="Hanninen M.L."/>
            <person name="Kivisto R."/>
        </authorList>
    </citation>
    <scope>NUCLEOTIDE SEQUENCE [LARGE SCALE GENOMIC DNA]</scope>
    <source>
        <strain evidence="2 3">CB313</strain>
        <strain evidence="1">SO-26</strain>
    </source>
</reference>
<comment type="caution">
    <text evidence="2">The sequence shown here is derived from an EMBL/GenBank/DDBJ whole genome shotgun (WGS) entry which is preliminary data.</text>
</comment>
<dbReference type="AlphaFoldDB" id="A0A431EEI2"/>
<proteinExistence type="predicted"/>
<dbReference type="Proteomes" id="UP000288507">
    <property type="component" value="Unassembled WGS sequence"/>
</dbReference>
<dbReference type="EMBL" id="PQZD01000003">
    <property type="protein sequence ID" value="RTI48570.1"/>
    <property type="molecule type" value="Genomic_DNA"/>
</dbReference>
<evidence type="ECO:0000313" key="2">
    <source>
        <dbReference type="EMBL" id="RTJ79675.1"/>
    </source>
</evidence>
<dbReference type="Proteomes" id="UP000287197">
    <property type="component" value="Unassembled WGS sequence"/>
</dbReference>
<dbReference type="RefSeq" id="WP_126232247.1">
    <property type="nucleotide sequence ID" value="NZ_PQZD01000003.1"/>
</dbReference>
<reference evidence="1" key="1">
    <citation type="submission" date="2018-01" db="EMBL/GenBank/DDBJ databases">
        <authorList>
            <person name="Kovanen S."/>
            <person name="Nieminen T."/>
            <person name="Pohja-Mykra M."/>
            <person name="Raunio-Saarnisto M."/>
            <person name="Sauvala M."/>
            <person name="Fredriksson-Ahomaa M."/>
            <person name="Hanninen M.-L."/>
            <person name="Kivisto R."/>
        </authorList>
    </citation>
    <scope>NUCLEOTIDE SEQUENCE</scope>
    <source>
        <strain evidence="1">SO-26</strain>
    </source>
</reference>
<evidence type="ECO:0000313" key="1">
    <source>
        <dbReference type="EMBL" id="RTI48570.1"/>
    </source>
</evidence>
<accession>A0A431EEI2</accession>
<organism evidence="2 3">
    <name type="scientific">Campylobacter jejuni</name>
    <dbReference type="NCBI Taxonomy" id="197"/>
    <lineage>
        <taxon>Bacteria</taxon>
        <taxon>Pseudomonadati</taxon>
        <taxon>Campylobacterota</taxon>
        <taxon>Epsilonproteobacteria</taxon>
        <taxon>Campylobacterales</taxon>
        <taxon>Campylobacteraceae</taxon>
        <taxon>Campylobacter</taxon>
    </lineage>
</organism>
<evidence type="ECO:0000313" key="3">
    <source>
        <dbReference type="Proteomes" id="UP000288507"/>
    </source>
</evidence>
<gene>
    <name evidence="2" type="ORF">C3H57_04695</name>
    <name evidence="1" type="ORF">C3I27_03895</name>
</gene>
<dbReference type="EMBL" id="PRBV01000005">
    <property type="protein sequence ID" value="RTJ79675.1"/>
    <property type="molecule type" value="Genomic_DNA"/>
</dbReference>
<name>A0A431EEI2_CAMJU</name>
<protein>
    <submittedName>
        <fullName evidence="2">Uncharacterized protein</fullName>
    </submittedName>
</protein>
<sequence length="144" mass="15257">MDDRISALSAQIAELSKKIETVSSGSGGSNWVAELAGVSELCRNALVSNDDGIEYTSKIKLKVATLNSGAKFVNPTNRDCVILALFIGDYPGTLISSSHGTAKFWYNEGNVIKSASAYVQLLKGAYLSYSGGSALLLLYILVEA</sequence>